<dbReference type="EMBL" id="CP007790">
    <property type="protein sequence ID" value="AJK67689.1"/>
    <property type="molecule type" value="Genomic_DNA"/>
</dbReference>
<dbReference type="InterPro" id="IPR043129">
    <property type="entry name" value="ATPase_NBD"/>
</dbReference>
<organism evidence="6 7">
    <name type="scientific">Corynebacterium marinum DSM 44953</name>
    <dbReference type="NCBI Taxonomy" id="1224162"/>
    <lineage>
        <taxon>Bacteria</taxon>
        <taxon>Bacillati</taxon>
        <taxon>Actinomycetota</taxon>
        <taxon>Actinomycetes</taxon>
        <taxon>Mycobacteriales</taxon>
        <taxon>Corynebacteriaceae</taxon>
        <taxon>Corynebacterium</taxon>
    </lineage>
</organism>
<feature type="domain" description="Carbohydrate kinase FGGY N-terminal" evidence="4">
    <location>
        <begin position="19"/>
        <end position="230"/>
    </location>
</feature>
<evidence type="ECO:0000256" key="3">
    <source>
        <dbReference type="ARBA" id="ARBA00022777"/>
    </source>
</evidence>
<comment type="similarity">
    <text evidence="1">Belongs to the FGGY kinase family.</text>
</comment>
<dbReference type="HOGENOM" id="CLU_009281_3_2_11"/>
<evidence type="ECO:0000259" key="4">
    <source>
        <dbReference type="Pfam" id="PF00370"/>
    </source>
</evidence>
<evidence type="ECO:0000256" key="1">
    <source>
        <dbReference type="ARBA" id="ARBA00009156"/>
    </source>
</evidence>
<dbReference type="KEGG" id="cmq:B840_00245"/>
<dbReference type="Pfam" id="PF02782">
    <property type="entry name" value="FGGY_C"/>
    <property type="match status" value="1"/>
</dbReference>
<dbReference type="InterPro" id="IPR000577">
    <property type="entry name" value="Carb_kinase_FGGY"/>
</dbReference>
<dbReference type="InterPro" id="IPR018485">
    <property type="entry name" value="FGGY_C"/>
</dbReference>
<keyword evidence="2" id="KW-0808">Transferase</keyword>
<dbReference type="Proteomes" id="UP000031928">
    <property type="component" value="Chromosome"/>
</dbReference>
<dbReference type="Gene3D" id="3.30.420.40">
    <property type="match status" value="2"/>
</dbReference>
<dbReference type="OrthoDB" id="9782710at2"/>
<dbReference type="PANTHER" id="PTHR43095">
    <property type="entry name" value="SUGAR KINASE"/>
    <property type="match status" value="1"/>
</dbReference>
<protein>
    <submittedName>
        <fullName evidence="6">Gluconokinase</fullName>
    </submittedName>
</protein>
<reference evidence="6 7" key="1">
    <citation type="submission" date="2014-05" db="EMBL/GenBank/DDBJ databases">
        <title>Complete genome sequence of Corynebacterium marinum DSM 44953.</title>
        <authorList>
            <person name="Schaffert L."/>
            <person name="Albersmeier A."/>
            <person name="Kalinowski J."/>
            <person name="Ruckert C."/>
        </authorList>
    </citation>
    <scope>NUCLEOTIDE SEQUENCE [LARGE SCALE GENOMIC DNA]</scope>
    <source>
        <strain evidence="6 7">DSM 44953</strain>
    </source>
</reference>
<gene>
    <name evidence="6" type="ORF">B840_00245</name>
</gene>
<keyword evidence="7" id="KW-1185">Reference proteome</keyword>
<proteinExistence type="inferred from homology"/>
<evidence type="ECO:0000256" key="2">
    <source>
        <dbReference type="ARBA" id="ARBA00022679"/>
    </source>
</evidence>
<dbReference type="PIRSF" id="PIRSF000538">
    <property type="entry name" value="GlpK"/>
    <property type="match status" value="1"/>
</dbReference>
<dbReference type="SUPFAM" id="SSF53067">
    <property type="entry name" value="Actin-like ATPase domain"/>
    <property type="match status" value="2"/>
</dbReference>
<dbReference type="InterPro" id="IPR018484">
    <property type="entry name" value="FGGY_N"/>
</dbReference>
<feature type="domain" description="Carbohydrate kinase FGGY C-terminal" evidence="5">
    <location>
        <begin position="302"/>
        <end position="452"/>
    </location>
</feature>
<dbReference type="PANTHER" id="PTHR43095:SF2">
    <property type="entry name" value="GLUCONOKINASE"/>
    <property type="match status" value="1"/>
</dbReference>
<dbReference type="STRING" id="1224162.B840_00245"/>
<keyword evidence="3 6" id="KW-0418">Kinase</keyword>
<dbReference type="CDD" id="cd07770">
    <property type="entry name" value="ASKHA_NBD_FGGY_GntK"/>
    <property type="match status" value="1"/>
</dbReference>
<evidence type="ECO:0000313" key="6">
    <source>
        <dbReference type="EMBL" id="AJK67689.1"/>
    </source>
</evidence>
<evidence type="ECO:0000259" key="5">
    <source>
        <dbReference type="Pfam" id="PF02782"/>
    </source>
</evidence>
<accession>A0A0B6TN40</accession>
<dbReference type="InterPro" id="IPR050406">
    <property type="entry name" value="FGGY_Carb_Kinase"/>
</dbReference>
<dbReference type="GO" id="GO:0016301">
    <property type="term" value="F:kinase activity"/>
    <property type="evidence" value="ECO:0007669"/>
    <property type="project" value="UniProtKB-KW"/>
</dbReference>
<dbReference type="RefSeq" id="WP_042620454.1">
    <property type="nucleotide sequence ID" value="NZ_CP007790.1"/>
</dbReference>
<dbReference type="GO" id="GO:0005975">
    <property type="term" value="P:carbohydrate metabolic process"/>
    <property type="evidence" value="ECO:0007669"/>
    <property type="project" value="InterPro"/>
</dbReference>
<name>A0A0B6TN40_9CORY</name>
<dbReference type="Pfam" id="PF00370">
    <property type="entry name" value="FGGY_N"/>
    <property type="match status" value="1"/>
</dbReference>
<sequence>MDHKIPTMPVKRKKSTAPYVVALDVGSTASRGGLYDATGRPVSGSKQRIAHEFSTAGDGTSVIDADQVVAECREIIDEIVWFAQNKGFADQIAGVAMDSFASSLVLVGADGKALTPCLTYADSRSRKQVQELGERIDESAYHARTGVRLHSSYHPARLLWLQNEHPETFARAESVMTIGEYVYLRLAGIRGLATSVAAWSGIVDVRTGELDLPVLEACGVAPELFSPIVDPDQPDRPTSTGWKELKKVDWFHAIPDGWPSNIGPGAIDSSTVAVAAATSGAVRVILDECPTEIPSGLWCYRLSRDRWIVGGALNDVGRAVSWLDATVASPGENLDAVLAGPPLAGTPAVLPFFSGERATGWAAGARATFHGVTAATGPQELWRGVFEGIALSYRRVWDELTAAGARPSRVIASGRVSLDHPAWLQMLADALEAPVIPLAMKRATLRGTALIALDTLAPGVERATPPFGEEWRPVDKHLPHYRQAMGDFEMLYGVLVA</sequence>
<evidence type="ECO:0000313" key="7">
    <source>
        <dbReference type="Proteomes" id="UP000031928"/>
    </source>
</evidence>
<dbReference type="AlphaFoldDB" id="A0A0B6TN40"/>